<evidence type="ECO:0000256" key="2">
    <source>
        <dbReference type="ARBA" id="ARBA00023125"/>
    </source>
</evidence>
<dbReference type="SUPFAM" id="SSF64288">
    <property type="entry name" value="Chorismate lyase-like"/>
    <property type="match status" value="1"/>
</dbReference>
<dbReference type="InterPro" id="IPR011663">
    <property type="entry name" value="UTRA"/>
</dbReference>
<name>A0ABY8BSN4_AFICR</name>
<dbReference type="PROSITE" id="PS50949">
    <property type="entry name" value="HTH_GNTR"/>
    <property type="match status" value="1"/>
</dbReference>
<evidence type="ECO:0000259" key="4">
    <source>
        <dbReference type="PROSITE" id="PS50949"/>
    </source>
</evidence>
<sequence length="249" mass="28105">MKRAATKASQAQAVLENRPLYLQARDALMNQIAKGTLQPGDFLPSEQQLAATLGISIGTVRKATEELVAQGILDRQHGRGTQIVPHTSDRSRFRFFRFIHADGRPARLTTRLLTRKVQSPSREEQQRLSLDKSDQVTVLTRVRSEKGVPLVFERISIPARRFARLSIEPSRDMVEEIYVLYQKQCGEMIRSAVDEIEYNVAPPPVGKELGLATGSPVLLVKRVATSLANEPVEFRQSWTQSLRYRSRLD</sequence>
<evidence type="ECO:0000256" key="3">
    <source>
        <dbReference type="ARBA" id="ARBA00023163"/>
    </source>
</evidence>
<evidence type="ECO:0000313" key="6">
    <source>
        <dbReference type="Proteomes" id="UP001213907"/>
    </source>
</evidence>
<dbReference type="Proteomes" id="UP001213907">
    <property type="component" value="Chromosome"/>
</dbReference>
<evidence type="ECO:0000313" key="5">
    <source>
        <dbReference type="EMBL" id="WEF52983.1"/>
    </source>
</evidence>
<dbReference type="InterPro" id="IPR036390">
    <property type="entry name" value="WH_DNA-bd_sf"/>
</dbReference>
<dbReference type="Gene3D" id="1.10.10.10">
    <property type="entry name" value="Winged helix-like DNA-binding domain superfamily/Winged helix DNA-binding domain"/>
    <property type="match status" value="1"/>
</dbReference>
<evidence type="ECO:0000256" key="1">
    <source>
        <dbReference type="ARBA" id="ARBA00023015"/>
    </source>
</evidence>
<dbReference type="SMART" id="SM00866">
    <property type="entry name" value="UTRA"/>
    <property type="match status" value="1"/>
</dbReference>
<dbReference type="PANTHER" id="PTHR44846">
    <property type="entry name" value="MANNOSYL-D-GLYCERATE TRANSPORT/METABOLISM SYSTEM REPRESSOR MNGR-RELATED"/>
    <property type="match status" value="1"/>
</dbReference>
<keyword evidence="6" id="KW-1185">Reference proteome</keyword>
<dbReference type="SMART" id="SM00345">
    <property type="entry name" value="HTH_GNTR"/>
    <property type="match status" value="1"/>
</dbReference>
<dbReference type="SUPFAM" id="SSF46785">
    <property type="entry name" value="Winged helix' DNA-binding domain"/>
    <property type="match status" value="1"/>
</dbReference>
<dbReference type="InterPro" id="IPR036388">
    <property type="entry name" value="WH-like_DNA-bd_sf"/>
</dbReference>
<accession>A0ABY8BSN4</accession>
<dbReference type="RefSeq" id="WP_275248496.1">
    <property type="nucleotide sequence ID" value="NZ_BAABDX010000001.1"/>
</dbReference>
<dbReference type="InterPro" id="IPR050679">
    <property type="entry name" value="Bact_HTH_transcr_reg"/>
</dbReference>
<dbReference type="PANTHER" id="PTHR44846:SF1">
    <property type="entry name" value="MANNOSYL-D-GLYCERATE TRANSPORT_METABOLISM SYSTEM REPRESSOR MNGR-RELATED"/>
    <property type="match status" value="1"/>
</dbReference>
<organism evidence="5 6">
    <name type="scientific">Afipia carboxydohydrogena</name>
    <name type="common">Pseudomonas carboxydohydrogena</name>
    <dbReference type="NCBI Taxonomy" id="290"/>
    <lineage>
        <taxon>Bacteria</taxon>
        <taxon>Pseudomonadati</taxon>
        <taxon>Pseudomonadota</taxon>
        <taxon>Alphaproteobacteria</taxon>
        <taxon>Hyphomicrobiales</taxon>
        <taxon>Nitrobacteraceae</taxon>
        <taxon>Afipia</taxon>
    </lineage>
</organism>
<dbReference type="Pfam" id="PF07702">
    <property type="entry name" value="UTRA"/>
    <property type="match status" value="1"/>
</dbReference>
<keyword evidence="1" id="KW-0805">Transcription regulation</keyword>
<feature type="domain" description="HTH gntR-type" evidence="4">
    <location>
        <begin position="18"/>
        <end position="86"/>
    </location>
</feature>
<dbReference type="Gene3D" id="3.40.1410.10">
    <property type="entry name" value="Chorismate lyase-like"/>
    <property type="match status" value="1"/>
</dbReference>
<keyword evidence="3" id="KW-0804">Transcription</keyword>
<dbReference type="PRINTS" id="PR00035">
    <property type="entry name" value="HTHGNTR"/>
</dbReference>
<reference evidence="5 6" key="1">
    <citation type="submission" date="2022-11" db="EMBL/GenBank/DDBJ databases">
        <authorList>
            <person name="Siebert D."/>
            <person name="Busche T."/>
            <person name="Saydam E."/>
            <person name="Kalinowski J."/>
            <person name="Ruckert C."/>
            <person name="Blombach B."/>
        </authorList>
    </citation>
    <scope>NUCLEOTIDE SEQUENCE [LARGE SCALE GENOMIC DNA]</scope>
    <source>
        <strain evidence="5 6">DSM 1083</strain>
    </source>
</reference>
<dbReference type="InterPro" id="IPR000524">
    <property type="entry name" value="Tscrpt_reg_HTH_GntR"/>
</dbReference>
<protein>
    <submittedName>
        <fullName evidence="5">GntR family transcriptional regulator</fullName>
    </submittedName>
</protein>
<dbReference type="CDD" id="cd07377">
    <property type="entry name" value="WHTH_GntR"/>
    <property type="match status" value="1"/>
</dbReference>
<proteinExistence type="predicted"/>
<keyword evidence="2" id="KW-0238">DNA-binding</keyword>
<dbReference type="InterPro" id="IPR028978">
    <property type="entry name" value="Chorismate_lyase_/UTRA_dom_sf"/>
</dbReference>
<dbReference type="Pfam" id="PF00392">
    <property type="entry name" value="GntR"/>
    <property type="match status" value="1"/>
</dbReference>
<gene>
    <name evidence="5" type="ORF">AFIC_001497</name>
</gene>
<dbReference type="EMBL" id="CP113162">
    <property type="protein sequence ID" value="WEF52983.1"/>
    <property type="molecule type" value="Genomic_DNA"/>
</dbReference>